<dbReference type="Proteomes" id="UP000191672">
    <property type="component" value="Unassembled WGS sequence"/>
</dbReference>
<evidence type="ECO:0000256" key="1">
    <source>
        <dbReference type="SAM" id="MobiDB-lite"/>
    </source>
</evidence>
<accession>A0A1V6QNG2</accession>
<dbReference type="AlphaFoldDB" id="A0A1V6QNG2"/>
<dbReference type="EMBL" id="MDYN01000001">
    <property type="protein sequence ID" value="OQD90476.1"/>
    <property type="molecule type" value="Genomic_DNA"/>
</dbReference>
<proteinExistence type="predicted"/>
<feature type="region of interest" description="Disordered" evidence="1">
    <location>
        <begin position="59"/>
        <end position="110"/>
    </location>
</feature>
<reference evidence="4" key="1">
    <citation type="journal article" date="2017" name="Nat. Microbiol.">
        <title>Global analysis of biosynthetic gene clusters reveals vast potential of secondary metabolite production in Penicillium species.</title>
        <authorList>
            <person name="Nielsen J.C."/>
            <person name="Grijseels S."/>
            <person name="Prigent S."/>
            <person name="Ji B."/>
            <person name="Dainat J."/>
            <person name="Nielsen K.F."/>
            <person name="Frisvad J.C."/>
            <person name="Workman M."/>
            <person name="Nielsen J."/>
        </authorList>
    </citation>
    <scope>NUCLEOTIDE SEQUENCE [LARGE SCALE GENOMIC DNA]</scope>
    <source>
        <strain evidence="4">IBT 31811</strain>
    </source>
</reference>
<dbReference type="InterPro" id="IPR013087">
    <property type="entry name" value="Znf_C2H2_type"/>
</dbReference>
<gene>
    <name evidence="3" type="ORF">PENANT_c001G05134</name>
</gene>
<evidence type="ECO:0000259" key="2">
    <source>
        <dbReference type="Pfam" id="PF00096"/>
    </source>
</evidence>
<keyword evidence="4" id="KW-1185">Reference proteome</keyword>
<sequence>MTSERHIMCPQCGLEFRSQGGLEAHIQNVRKVSCPHCHVACNSASGIVMHIESGNCPVANKDGQRRDEVKAKAPVEPSILDMGRYTSSSESDAPHSAVSSEDNEQEGGVRLDQTSAQARLATKPSLDFEPGGVSLPQPIPVYAPDSAHDERTPPFDPTEQGNTLEWMAQLDEMTPTLNSEATMPAHQQIPVYTPESFADGLNRRARATDRSVPLPLSMLYEHLYISPMTASTVSGHQPIRLCPAYDFHGGISPPADPNERPGLVMLSETVRRADVTASRAGDTDPNNPFASDFNYEGAGLSKHDLSVPGPSISSPHNLRNVDPQEFWNLEKGRFVCNCGVSFLTAREFSTHIILDDGGTIKDCPRCFKRFEKLAALVAHVEEPQSKCAIFADDHIDDEINEIPRGFATFRSHHDELDRDESLIDMGTTSEVQKITTATHAGEDKNLTEELRRLKFEEK</sequence>
<organism evidence="3 4">
    <name type="scientific">Penicillium antarcticum</name>
    <dbReference type="NCBI Taxonomy" id="416450"/>
    <lineage>
        <taxon>Eukaryota</taxon>
        <taxon>Fungi</taxon>
        <taxon>Dikarya</taxon>
        <taxon>Ascomycota</taxon>
        <taxon>Pezizomycotina</taxon>
        <taxon>Eurotiomycetes</taxon>
        <taxon>Eurotiomycetidae</taxon>
        <taxon>Eurotiales</taxon>
        <taxon>Aspergillaceae</taxon>
        <taxon>Penicillium</taxon>
    </lineage>
</organism>
<name>A0A1V6QNG2_9EURO</name>
<dbReference type="STRING" id="416450.A0A1V6QNG2"/>
<dbReference type="Gene3D" id="3.30.160.60">
    <property type="entry name" value="Classic Zinc Finger"/>
    <property type="match status" value="1"/>
</dbReference>
<dbReference type="Pfam" id="PF00096">
    <property type="entry name" value="zf-C2H2"/>
    <property type="match status" value="1"/>
</dbReference>
<protein>
    <recommendedName>
        <fullName evidence="2">C2H2-type domain-containing protein</fullName>
    </recommendedName>
</protein>
<feature type="domain" description="C2H2-type" evidence="2">
    <location>
        <begin position="8"/>
        <end position="27"/>
    </location>
</feature>
<comment type="caution">
    <text evidence="3">The sequence shown here is derived from an EMBL/GenBank/DDBJ whole genome shotgun (WGS) entry which is preliminary data.</text>
</comment>
<evidence type="ECO:0000313" key="4">
    <source>
        <dbReference type="Proteomes" id="UP000191672"/>
    </source>
</evidence>
<feature type="compositionally biased region" description="Basic and acidic residues" evidence="1">
    <location>
        <begin position="62"/>
        <end position="73"/>
    </location>
</feature>
<evidence type="ECO:0000313" key="3">
    <source>
        <dbReference type="EMBL" id="OQD90476.1"/>
    </source>
</evidence>